<dbReference type="Proteomes" id="UP000665047">
    <property type="component" value="Chromosome"/>
</dbReference>
<protein>
    <submittedName>
        <fullName evidence="2">Uncharacterized protein</fullName>
    </submittedName>
</protein>
<evidence type="ECO:0000256" key="1">
    <source>
        <dbReference type="SAM" id="MobiDB-lite"/>
    </source>
</evidence>
<dbReference type="EMBL" id="CP072455">
    <property type="protein sequence ID" value="QTL40912.1"/>
    <property type="molecule type" value="Genomic_DNA"/>
</dbReference>
<reference evidence="2 3" key="1">
    <citation type="submission" date="2021-03" db="EMBL/GenBank/DDBJ databases">
        <title>Complete Genome Sequence Data of Xenorhabdus budapestensis strain C72, a Candidate Biological Control Agent, from China.</title>
        <authorList>
            <person name="LI B."/>
            <person name="WANG S."/>
            <person name="QIU D."/>
        </authorList>
    </citation>
    <scope>NUCLEOTIDE SEQUENCE [LARGE SCALE GENOMIC DNA]</scope>
    <source>
        <strain evidence="2 3">C-7-2</strain>
    </source>
</reference>
<proteinExistence type="predicted"/>
<feature type="region of interest" description="Disordered" evidence="1">
    <location>
        <begin position="56"/>
        <end position="80"/>
    </location>
</feature>
<organism evidence="2 3">
    <name type="scientific">Xenorhabdus budapestensis</name>
    <dbReference type="NCBI Taxonomy" id="290110"/>
    <lineage>
        <taxon>Bacteria</taxon>
        <taxon>Pseudomonadati</taxon>
        <taxon>Pseudomonadota</taxon>
        <taxon>Gammaproteobacteria</taxon>
        <taxon>Enterobacterales</taxon>
        <taxon>Morganellaceae</taxon>
        <taxon>Xenorhabdus</taxon>
    </lineage>
</organism>
<evidence type="ECO:0000313" key="3">
    <source>
        <dbReference type="Proteomes" id="UP000665047"/>
    </source>
</evidence>
<keyword evidence="3" id="KW-1185">Reference proteome</keyword>
<name>A0ABX7VMR5_XENBU</name>
<sequence length="80" mass="8745">MAGIPAFTEVPMKRYMVTQHATLSFPSGQDVQLSPGIHTFDDDVIQHWAFSCYATPLDDTGQPDDKKGKTNGKKQSSADS</sequence>
<accession>A0ABX7VMR5</accession>
<evidence type="ECO:0000313" key="2">
    <source>
        <dbReference type="EMBL" id="QTL40912.1"/>
    </source>
</evidence>
<dbReference type="RefSeq" id="WP_209028299.1">
    <property type="nucleotide sequence ID" value="NZ_CP072455.1"/>
</dbReference>
<gene>
    <name evidence="2" type="ORF">HGO23_06095</name>
</gene>